<dbReference type="InterPro" id="IPR041588">
    <property type="entry name" value="Integrase_H2C2"/>
</dbReference>
<dbReference type="GO" id="GO:0015074">
    <property type="term" value="P:DNA integration"/>
    <property type="evidence" value="ECO:0007669"/>
    <property type="project" value="InterPro"/>
</dbReference>
<dbReference type="InterPro" id="IPR036397">
    <property type="entry name" value="RNaseH_sf"/>
</dbReference>
<dbReference type="InterPro" id="IPR052160">
    <property type="entry name" value="Gypsy_RT_Integrase-like"/>
</dbReference>
<evidence type="ECO:0000313" key="3">
    <source>
        <dbReference type="Proteomes" id="UP001454036"/>
    </source>
</evidence>
<comment type="caution">
    <text evidence="2">The sequence shown here is derived from an EMBL/GenBank/DDBJ whole genome shotgun (WGS) entry which is preliminary data.</text>
</comment>
<dbReference type="Proteomes" id="UP001454036">
    <property type="component" value="Unassembled WGS sequence"/>
</dbReference>
<accession>A0AAV3QL67</accession>
<name>A0AAV3QL67_LITER</name>
<evidence type="ECO:0000259" key="1">
    <source>
        <dbReference type="PROSITE" id="PS50994"/>
    </source>
</evidence>
<dbReference type="Gene3D" id="1.10.340.70">
    <property type="match status" value="1"/>
</dbReference>
<dbReference type="InterPro" id="IPR001584">
    <property type="entry name" value="Integrase_cat-core"/>
</dbReference>
<dbReference type="GO" id="GO:0003676">
    <property type="term" value="F:nucleic acid binding"/>
    <property type="evidence" value="ECO:0007669"/>
    <property type="project" value="InterPro"/>
</dbReference>
<dbReference type="SUPFAM" id="SSF53098">
    <property type="entry name" value="Ribonuclease H-like"/>
    <property type="match status" value="1"/>
</dbReference>
<protein>
    <recommendedName>
        <fullName evidence="1">Integrase catalytic domain-containing protein</fullName>
    </recommendedName>
</protein>
<proteinExistence type="predicted"/>
<keyword evidence="3" id="KW-1185">Reference proteome</keyword>
<dbReference type="PROSITE" id="PS50994">
    <property type="entry name" value="INTEGRASE"/>
    <property type="match status" value="1"/>
</dbReference>
<feature type="domain" description="Integrase catalytic" evidence="1">
    <location>
        <begin position="140"/>
        <end position="194"/>
    </location>
</feature>
<dbReference type="AlphaFoldDB" id="A0AAV3QL67"/>
<dbReference type="Gene3D" id="3.30.420.10">
    <property type="entry name" value="Ribonuclease H-like superfamily/Ribonuclease H"/>
    <property type="match status" value="1"/>
</dbReference>
<reference evidence="2 3" key="1">
    <citation type="submission" date="2024-01" db="EMBL/GenBank/DDBJ databases">
        <title>The complete chloroplast genome sequence of Lithospermum erythrorhizon: insights into the phylogenetic relationship among Boraginaceae species and the maternal lineages of purple gromwells.</title>
        <authorList>
            <person name="Okada T."/>
            <person name="Watanabe K."/>
        </authorList>
    </citation>
    <scope>NUCLEOTIDE SEQUENCE [LARGE SCALE GENOMIC DNA]</scope>
</reference>
<dbReference type="Pfam" id="PF17921">
    <property type="entry name" value="Integrase_H2C2"/>
    <property type="match status" value="1"/>
</dbReference>
<evidence type="ECO:0000313" key="2">
    <source>
        <dbReference type="EMBL" id="GAA0164280.1"/>
    </source>
</evidence>
<dbReference type="EMBL" id="BAABME010004998">
    <property type="protein sequence ID" value="GAA0164280.1"/>
    <property type="molecule type" value="Genomic_DNA"/>
</dbReference>
<gene>
    <name evidence="2" type="ORF">LIER_19956</name>
</gene>
<sequence length="194" mass="22288">MCNQTAYEEGSVGNITTVGSEYWRKPIIGYLKSCWLPADKLQNRSFKFQIYQEELYRKSWDGPLLQCVSTNDIPRVFAEIHEGWCRSHIGARLLAIKVTRARYYWPTLIKDALSYVKRCDAYQRLGNAPQQPASNLTPVISPIPFAMWRVDLVGKLPNKKGGVEFAIVAVDYFSKWVEVVPLKKTRGEEVTHFL</sequence>
<dbReference type="InterPro" id="IPR012337">
    <property type="entry name" value="RNaseH-like_sf"/>
</dbReference>
<dbReference type="PANTHER" id="PTHR47266">
    <property type="entry name" value="ENDONUCLEASE-RELATED"/>
    <property type="match status" value="1"/>
</dbReference>
<organism evidence="2 3">
    <name type="scientific">Lithospermum erythrorhizon</name>
    <name type="common">Purple gromwell</name>
    <name type="synonym">Lithospermum officinale var. erythrorhizon</name>
    <dbReference type="NCBI Taxonomy" id="34254"/>
    <lineage>
        <taxon>Eukaryota</taxon>
        <taxon>Viridiplantae</taxon>
        <taxon>Streptophyta</taxon>
        <taxon>Embryophyta</taxon>
        <taxon>Tracheophyta</taxon>
        <taxon>Spermatophyta</taxon>
        <taxon>Magnoliopsida</taxon>
        <taxon>eudicotyledons</taxon>
        <taxon>Gunneridae</taxon>
        <taxon>Pentapetalae</taxon>
        <taxon>asterids</taxon>
        <taxon>lamiids</taxon>
        <taxon>Boraginales</taxon>
        <taxon>Boraginaceae</taxon>
        <taxon>Boraginoideae</taxon>
        <taxon>Lithospermeae</taxon>
        <taxon>Lithospermum</taxon>
    </lineage>
</organism>